<evidence type="ECO:0000256" key="4">
    <source>
        <dbReference type="PIRNR" id="PIRNR001473"/>
    </source>
</evidence>
<evidence type="ECO:0000256" key="5">
    <source>
        <dbReference type="PROSITE-ProRule" id="PRU00277"/>
    </source>
</evidence>
<feature type="compositionally biased region" description="Acidic residues" evidence="6">
    <location>
        <begin position="103"/>
        <end position="115"/>
    </location>
</feature>
<evidence type="ECO:0000256" key="6">
    <source>
        <dbReference type="SAM" id="MobiDB-lite"/>
    </source>
</evidence>
<dbReference type="Pfam" id="PF17800">
    <property type="entry name" value="NPL"/>
    <property type="match status" value="1"/>
</dbReference>
<dbReference type="SUPFAM" id="SSF54534">
    <property type="entry name" value="FKBP-like"/>
    <property type="match status" value="1"/>
</dbReference>
<evidence type="ECO:0000256" key="2">
    <source>
        <dbReference type="ARBA" id="ARBA00023110"/>
    </source>
</evidence>
<dbReference type="Pfam" id="PF00254">
    <property type="entry name" value="FKBP_C"/>
    <property type="match status" value="1"/>
</dbReference>
<feature type="compositionally biased region" description="Acidic residues" evidence="6">
    <location>
        <begin position="168"/>
        <end position="211"/>
    </location>
</feature>
<gene>
    <name evidence="8" type="ORF">PPYR_10407</name>
</gene>
<keyword evidence="3 4" id="KW-0413">Isomerase</keyword>
<evidence type="ECO:0000256" key="1">
    <source>
        <dbReference type="ARBA" id="ARBA00000971"/>
    </source>
</evidence>
<dbReference type="Gene3D" id="2.60.120.340">
    <property type="entry name" value="Nucleoplasmin core domain"/>
    <property type="match status" value="1"/>
</dbReference>
<keyword evidence="9" id="KW-1185">Reference proteome</keyword>
<dbReference type="EC" id="5.2.1.8" evidence="4"/>
<feature type="domain" description="PPIase FKBP-type" evidence="7">
    <location>
        <begin position="282"/>
        <end position="370"/>
    </location>
</feature>
<dbReference type="AlphaFoldDB" id="A0A5N4AGC7"/>
<sequence length="370" mass="41507">MFWGLIMEPKRRYSQSVKRAFHISMAALDLFSADDNPTQLMLFFENRNYLLCTLQKGHTVQCPLDLNFEAGDEVVFATNGNCNIHLSGYLQEDQLDYLDGDLEEEEEEGEADEEEVAQKQVSKQKRLSLSPNEKRTYFLTCSGVSSNGLFLAASKKSKLESILKEDFDTNDEDDDSYVMSSDDDAEEEEDEDGEEEEEEDSDDDDEEDEEVVPQPPIKVMNGEKPKSLKKQKEKAKNEKPKNEAPAAKQKDQKNAPQQKRTVEGGVVIQDIRVGEGAIAKSGKVVQVYYEGRLKNNNKLFDQSNKGSGFKFRLGKQEVIKGWDVGVVGMKVGGRRRITCPAPMAYGQKGSPPAIPPNATLIFDVELKNVI</sequence>
<evidence type="ECO:0000313" key="9">
    <source>
        <dbReference type="Proteomes" id="UP000327044"/>
    </source>
</evidence>
<comment type="similarity">
    <text evidence="4">Belongs to the FKBP-type PPIase family.</text>
</comment>
<dbReference type="EMBL" id="VVIM01000007">
    <property type="protein sequence ID" value="KAB0796346.1"/>
    <property type="molecule type" value="Genomic_DNA"/>
</dbReference>
<dbReference type="FunFam" id="3.10.50.40:FF:000006">
    <property type="entry name" value="Peptidyl-prolyl cis-trans isomerase"/>
    <property type="match status" value="1"/>
</dbReference>
<dbReference type="PANTHER" id="PTHR43811">
    <property type="entry name" value="FKBP-TYPE PEPTIDYL-PROLYL CIS-TRANS ISOMERASE FKPA"/>
    <property type="match status" value="1"/>
</dbReference>
<feature type="region of interest" description="Disordered" evidence="6">
    <location>
        <begin position="165"/>
        <end position="261"/>
    </location>
</feature>
<evidence type="ECO:0000259" key="7">
    <source>
        <dbReference type="PROSITE" id="PS50059"/>
    </source>
</evidence>
<evidence type="ECO:0000313" key="8">
    <source>
        <dbReference type="EMBL" id="KAB0796346.1"/>
    </source>
</evidence>
<dbReference type="Proteomes" id="UP000327044">
    <property type="component" value="Unassembled WGS sequence"/>
</dbReference>
<dbReference type="InterPro" id="IPR046357">
    <property type="entry name" value="PPIase_dom_sf"/>
</dbReference>
<dbReference type="GO" id="GO:0003755">
    <property type="term" value="F:peptidyl-prolyl cis-trans isomerase activity"/>
    <property type="evidence" value="ECO:0007669"/>
    <property type="project" value="UniProtKB-KW"/>
</dbReference>
<dbReference type="PANTHER" id="PTHR43811:SF19">
    <property type="entry name" value="39 KDA FK506-BINDING NUCLEAR PROTEIN"/>
    <property type="match status" value="1"/>
</dbReference>
<accession>A0A5N4AGC7</accession>
<feature type="region of interest" description="Disordered" evidence="6">
    <location>
        <begin position="103"/>
        <end position="127"/>
    </location>
</feature>
<dbReference type="FunCoup" id="A0A5N4AGC7">
    <property type="interactions" value="154"/>
</dbReference>
<comment type="catalytic activity">
    <reaction evidence="1 4 5">
        <text>[protein]-peptidylproline (omega=180) = [protein]-peptidylproline (omega=0)</text>
        <dbReference type="Rhea" id="RHEA:16237"/>
        <dbReference type="Rhea" id="RHEA-COMP:10747"/>
        <dbReference type="Rhea" id="RHEA-COMP:10748"/>
        <dbReference type="ChEBI" id="CHEBI:83833"/>
        <dbReference type="ChEBI" id="CHEBI:83834"/>
        <dbReference type="EC" id="5.2.1.8"/>
    </reaction>
</comment>
<dbReference type="InParanoid" id="A0A5N4AGC7"/>
<dbReference type="InterPro" id="IPR023566">
    <property type="entry name" value="PPIase_Fpr3/Fpr4-like"/>
</dbReference>
<feature type="compositionally biased region" description="Basic and acidic residues" evidence="6">
    <location>
        <begin position="234"/>
        <end position="253"/>
    </location>
</feature>
<dbReference type="Gene3D" id="3.10.50.40">
    <property type="match status" value="1"/>
</dbReference>
<dbReference type="GO" id="GO:0000785">
    <property type="term" value="C:chromatin"/>
    <property type="evidence" value="ECO:0007669"/>
    <property type="project" value="TreeGrafter"/>
</dbReference>
<reference evidence="8 9" key="1">
    <citation type="journal article" date="2018" name="Elife">
        <title>Firefly genomes illuminate parallel origins of bioluminescence in beetles.</title>
        <authorList>
            <person name="Fallon T.R."/>
            <person name="Lower S.E."/>
            <person name="Chang C.H."/>
            <person name="Bessho-Uehara M."/>
            <person name="Martin G.J."/>
            <person name="Bewick A.J."/>
            <person name="Behringer M."/>
            <person name="Debat H.J."/>
            <person name="Wong I."/>
            <person name="Day J.C."/>
            <person name="Suvorov A."/>
            <person name="Silva C.J."/>
            <person name="Stanger-Hall K.F."/>
            <person name="Hall D.W."/>
            <person name="Schmitz R.J."/>
            <person name="Nelson D.R."/>
            <person name="Lewis S.M."/>
            <person name="Shigenobu S."/>
            <person name="Bybee S.M."/>
            <person name="Larracuente A.M."/>
            <person name="Oba Y."/>
            <person name="Weng J.K."/>
        </authorList>
    </citation>
    <scope>NUCLEOTIDE SEQUENCE [LARGE SCALE GENOMIC DNA]</scope>
    <source>
        <strain evidence="8">1611_PpyrPB1</strain>
        <tissue evidence="8">Whole body</tissue>
    </source>
</reference>
<name>A0A5N4AGC7_PHOPY</name>
<dbReference type="PROSITE" id="PS50059">
    <property type="entry name" value="FKBP_PPIASE"/>
    <property type="match status" value="1"/>
</dbReference>
<comment type="caution">
    <text evidence="8">The sequence shown here is derived from an EMBL/GenBank/DDBJ whole genome shotgun (WGS) entry which is preliminary data.</text>
</comment>
<dbReference type="GO" id="GO:0005730">
    <property type="term" value="C:nucleolus"/>
    <property type="evidence" value="ECO:0007669"/>
    <property type="project" value="TreeGrafter"/>
</dbReference>
<dbReference type="InterPro" id="IPR001179">
    <property type="entry name" value="PPIase_FKBP_dom"/>
</dbReference>
<dbReference type="PIRSF" id="PIRSF001473">
    <property type="entry name" value="FK506-bp_FPR3"/>
    <property type="match status" value="1"/>
</dbReference>
<protein>
    <recommendedName>
        <fullName evidence="4">FK506-binding protein</fullName>
        <ecNumber evidence="4">5.2.1.8</ecNumber>
    </recommendedName>
</protein>
<keyword evidence="2 4" id="KW-0697">Rotamase</keyword>
<organism evidence="8 9">
    <name type="scientific">Photinus pyralis</name>
    <name type="common">Common eastern firefly</name>
    <name type="synonym">Lampyris pyralis</name>
    <dbReference type="NCBI Taxonomy" id="7054"/>
    <lineage>
        <taxon>Eukaryota</taxon>
        <taxon>Metazoa</taxon>
        <taxon>Ecdysozoa</taxon>
        <taxon>Arthropoda</taxon>
        <taxon>Hexapoda</taxon>
        <taxon>Insecta</taxon>
        <taxon>Pterygota</taxon>
        <taxon>Neoptera</taxon>
        <taxon>Endopterygota</taxon>
        <taxon>Coleoptera</taxon>
        <taxon>Polyphaga</taxon>
        <taxon>Elateriformia</taxon>
        <taxon>Elateroidea</taxon>
        <taxon>Lampyridae</taxon>
        <taxon>Lampyrinae</taxon>
        <taxon>Photinus</taxon>
    </lineage>
</organism>
<evidence type="ECO:0000256" key="3">
    <source>
        <dbReference type="ARBA" id="ARBA00023235"/>
    </source>
</evidence>
<proteinExistence type="inferred from homology"/>
<dbReference type="InterPro" id="IPR041232">
    <property type="entry name" value="NPL"/>
</dbReference>